<name>A0A915JHH8_ROMCU</name>
<sequence length="81" mass="9194">MKSMSQQLFQRGRAAEITGSAKPGCVYFHGSSLCQKERRKLCADIVEMRKFNHNGPVLKSYQIGFVIMKQKTRTTLEPLMG</sequence>
<dbReference type="WBParaSite" id="nRc.2.0.1.t25566-RA">
    <property type="protein sequence ID" value="nRc.2.0.1.t25566-RA"/>
    <property type="gene ID" value="nRc.2.0.1.g25566"/>
</dbReference>
<dbReference type="Proteomes" id="UP000887565">
    <property type="component" value="Unplaced"/>
</dbReference>
<proteinExistence type="predicted"/>
<keyword evidence="1" id="KW-1185">Reference proteome</keyword>
<evidence type="ECO:0000313" key="2">
    <source>
        <dbReference type="WBParaSite" id="nRc.2.0.1.t25566-RA"/>
    </source>
</evidence>
<evidence type="ECO:0000313" key="1">
    <source>
        <dbReference type="Proteomes" id="UP000887565"/>
    </source>
</evidence>
<protein>
    <submittedName>
        <fullName evidence="2">Uncharacterized protein</fullName>
    </submittedName>
</protein>
<accession>A0A915JHH8</accession>
<dbReference type="AlphaFoldDB" id="A0A915JHH8"/>
<organism evidence="1 2">
    <name type="scientific">Romanomermis culicivorax</name>
    <name type="common">Nematode worm</name>
    <dbReference type="NCBI Taxonomy" id="13658"/>
    <lineage>
        <taxon>Eukaryota</taxon>
        <taxon>Metazoa</taxon>
        <taxon>Ecdysozoa</taxon>
        <taxon>Nematoda</taxon>
        <taxon>Enoplea</taxon>
        <taxon>Dorylaimia</taxon>
        <taxon>Mermithida</taxon>
        <taxon>Mermithoidea</taxon>
        <taxon>Mermithidae</taxon>
        <taxon>Romanomermis</taxon>
    </lineage>
</organism>
<reference evidence="2" key="1">
    <citation type="submission" date="2022-11" db="UniProtKB">
        <authorList>
            <consortium name="WormBaseParasite"/>
        </authorList>
    </citation>
    <scope>IDENTIFICATION</scope>
</reference>